<keyword evidence="1" id="KW-0812">Transmembrane</keyword>
<accession>A0A914QDK0</accession>
<keyword evidence="1" id="KW-1133">Transmembrane helix</keyword>
<name>A0A914QDK0_9BILA</name>
<keyword evidence="1" id="KW-0472">Membrane</keyword>
<dbReference type="Proteomes" id="UP000887578">
    <property type="component" value="Unplaced"/>
</dbReference>
<evidence type="ECO:0000256" key="1">
    <source>
        <dbReference type="SAM" id="Phobius"/>
    </source>
</evidence>
<keyword evidence="2" id="KW-1185">Reference proteome</keyword>
<organism evidence="2 3">
    <name type="scientific">Panagrolaimus davidi</name>
    <dbReference type="NCBI Taxonomy" id="227884"/>
    <lineage>
        <taxon>Eukaryota</taxon>
        <taxon>Metazoa</taxon>
        <taxon>Ecdysozoa</taxon>
        <taxon>Nematoda</taxon>
        <taxon>Chromadorea</taxon>
        <taxon>Rhabditida</taxon>
        <taxon>Tylenchina</taxon>
        <taxon>Panagrolaimomorpha</taxon>
        <taxon>Panagrolaimoidea</taxon>
        <taxon>Panagrolaimidae</taxon>
        <taxon>Panagrolaimus</taxon>
    </lineage>
</organism>
<proteinExistence type="predicted"/>
<evidence type="ECO:0000313" key="3">
    <source>
        <dbReference type="WBParaSite" id="PDA_v2.g29817.t1"/>
    </source>
</evidence>
<feature type="transmembrane region" description="Helical" evidence="1">
    <location>
        <begin position="42"/>
        <end position="60"/>
    </location>
</feature>
<dbReference type="WBParaSite" id="PDA_v2.g29817.t1">
    <property type="protein sequence ID" value="PDA_v2.g29817.t1"/>
    <property type="gene ID" value="PDA_v2.g29817"/>
</dbReference>
<sequence length="73" mass="8503">MPSICTKDEPYLTEECYFSGTNCLKIFDISNISDIPQTIMNYLFWQIMLFVFLIILMVFGEGRSTVKDGYEEV</sequence>
<reference evidence="3" key="1">
    <citation type="submission" date="2022-11" db="UniProtKB">
        <authorList>
            <consortium name="WormBaseParasite"/>
        </authorList>
    </citation>
    <scope>IDENTIFICATION</scope>
</reference>
<evidence type="ECO:0000313" key="2">
    <source>
        <dbReference type="Proteomes" id="UP000887578"/>
    </source>
</evidence>
<dbReference type="AlphaFoldDB" id="A0A914QDK0"/>
<protein>
    <submittedName>
        <fullName evidence="3">Uncharacterized protein</fullName>
    </submittedName>
</protein>